<protein>
    <submittedName>
        <fullName evidence="2">Uncharacterized protein</fullName>
    </submittedName>
</protein>
<evidence type="ECO:0000256" key="1">
    <source>
        <dbReference type="SAM" id="MobiDB-lite"/>
    </source>
</evidence>
<organism evidence="2 3">
    <name type="scientific">Artemia franciscana</name>
    <name type="common">Brine shrimp</name>
    <name type="synonym">Artemia sanfranciscana</name>
    <dbReference type="NCBI Taxonomy" id="6661"/>
    <lineage>
        <taxon>Eukaryota</taxon>
        <taxon>Metazoa</taxon>
        <taxon>Ecdysozoa</taxon>
        <taxon>Arthropoda</taxon>
        <taxon>Crustacea</taxon>
        <taxon>Branchiopoda</taxon>
        <taxon>Anostraca</taxon>
        <taxon>Artemiidae</taxon>
        <taxon>Artemia</taxon>
    </lineage>
</organism>
<sequence>MVETVDNKEAVKEYDDADFKDYTGMKCANKLDNAMAICLFQKKLASNGTGVRPEIFDSDFPDINAASTIRKDKNLKTDETARESGRRSSSVNTTVQYGKKSRKVKYIPM</sequence>
<feature type="region of interest" description="Disordered" evidence="1">
    <location>
        <begin position="74"/>
        <end position="109"/>
    </location>
</feature>
<name>A0AA88I4D1_ARTSF</name>
<keyword evidence="3" id="KW-1185">Reference proteome</keyword>
<dbReference type="AlphaFoldDB" id="A0AA88I4D1"/>
<feature type="compositionally biased region" description="Basic and acidic residues" evidence="1">
    <location>
        <begin position="74"/>
        <end position="86"/>
    </location>
</feature>
<evidence type="ECO:0000313" key="3">
    <source>
        <dbReference type="Proteomes" id="UP001187531"/>
    </source>
</evidence>
<proteinExistence type="predicted"/>
<feature type="compositionally biased region" description="Basic residues" evidence="1">
    <location>
        <begin position="99"/>
        <end position="109"/>
    </location>
</feature>
<reference evidence="2" key="1">
    <citation type="submission" date="2023-07" db="EMBL/GenBank/DDBJ databases">
        <title>Chromosome-level genome assembly of Artemia franciscana.</title>
        <authorList>
            <person name="Jo E."/>
        </authorList>
    </citation>
    <scope>NUCLEOTIDE SEQUENCE</scope>
    <source>
        <tissue evidence="2">Whole body</tissue>
    </source>
</reference>
<feature type="compositionally biased region" description="Polar residues" evidence="1">
    <location>
        <begin position="87"/>
        <end position="96"/>
    </location>
</feature>
<gene>
    <name evidence="2" type="ORF">QYM36_002212</name>
</gene>
<comment type="caution">
    <text evidence="2">The sequence shown here is derived from an EMBL/GenBank/DDBJ whole genome shotgun (WGS) entry which is preliminary data.</text>
</comment>
<accession>A0AA88I4D1</accession>
<dbReference type="Proteomes" id="UP001187531">
    <property type="component" value="Unassembled WGS sequence"/>
</dbReference>
<dbReference type="EMBL" id="JAVRJZ010000004">
    <property type="protein sequence ID" value="KAK2723790.1"/>
    <property type="molecule type" value="Genomic_DNA"/>
</dbReference>
<evidence type="ECO:0000313" key="2">
    <source>
        <dbReference type="EMBL" id="KAK2723790.1"/>
    </source>
</evidence>